<dbReference type="Pfam" id="PF01618">
    <property type="entry name" value="MotA_ExbB"/>
    <property type="match status" value="1"/>
</dbReference>
<evidence type="ECO:0000256" key="15">
    <source>
        <dbReference type="SAM" id="SignalP"/>
    </source>
</evidence>
<evidence type="ECO:0000256" key="13">
    <source>
        <dbReference type="SAM" id="MobiDB-lite"/>
    </source>
</evidence>
<reference evidence="18" key="1">
    <citation type="journal article" date="2019" name="Int. J. Syst. Evol. Microbiol.">
        <title>The Global Catalogue of Microorganisms (GCM) 10K type strain sequencing project: providing services to taxonomists for standard genome sequencing and annotation.</title>
        <authorList>
            <consortium name="The Broad Institute Genomics Platform"/>
            <consortium name="The Broad Institute Genome Sequencing Center for Infectious Disease"/>
            <person name="Wu L."/>
            <person name="Ma J."/>
        </authorList>
    </citation>
    <scope>NUCLEOTIDE SEQUENCE [LARGE SCALE GENOMIC DNA]</scope>
    <source>
        <strain evidence="18">ZS-35-S2</strain>
    </source>
</reference>
<evidence type="ECO:0000259" key="16">
    <source>
        <dbReference type="Pfam" id="PF01618"/>
    </source>
</evidence>
<evidence type="ECO:0000313" key="17">
    <source>
        <dbReference type="EMBL" id="MFD2238899.1"/>
    </source>
</evidence>
<organism evidence="17 18">
    <name type="scientific">Aureimonas populi</name>
    <dbReference type="NCBI Taxonomy" id="1701758"/>
    <lineage>
        <taxon>Bacteria</taxon>
        <taxon>Pseudomonadati</taxon>
        <taxon>Pseudomonadota</taxon>
        <taxon>Alphaproteobacteria</taxon>
        <taxon>Hyphomicrobiales</taxon>
        <taxon>Aurantimonadaceae</taxon>
        <taxon>Aureimonas</taxon>
    </lineage>
</organism>
<comment type="subunit">
    <text evidence="2">The accessory proteins ExbB and ExbD seem to form a complex with TonB.</text>
</comment>
<sequence length="366" mass="37138">MTIRPAHRTGLLAALAALALIAPAGAQETPPAAPTQAQQAQPAPAQTAPEAPAPGLAPAPAEPAAPAPASPAAPEAGTAVEPAPATPPPPAPPAQAPIGEGTGPAVTAPAEPADPAPAGEPLPLAEVDGRDETLPHDLTPWGMYMAADWVVKAVMIGLVLASFVTWIIAFAKAMELSFAKRRARSGVARLERAQTLDNALNGNGRRRWRGPVAALAATAAEEAERSGNLSAEGVKERTAIALSRIEARAGRSMNRGTGLLATIGSVSPFVGLFGTVWGIMNSFIAISESNTTNLAVVAPGIAEALLATGIGLVAAIPAVIIYNAFSRSIAGYRAVLADGSALVMRHLSRDLDRNAAGYAPHHAPAE</sequence>
<keyword evidence="15" id="KW-0732">Signal</keyword>
<comment type="function">
    <text evidence="11">Involved in the TonB-dependent energy-dependent transport of various receptor-bound substrates. Protects ExbD from proteolytic degradation and functionally stabilizes TonB.</text>
</comment>
<feature type="signal peptide" evidence="15">
    <location>
        <begin position="1"/>
        <end position="26"/>
    </location>
</feature>
<gene>
    <name evidence="17" type="primary">exbB</name>
    <name evidence="17" type="ORF">ACFSKQ_15700</name>
</gene>
<evidence type="ECO:0000256" key="14">
    <source>
        <dbReference type="SAM" id="Phobius"/>
    </source>
</evidence>
<keyword evidence="10 14" id="KW-0472">Membrane</keyword>
<dbReference type="EMBL" id="JBHUIJ010000022">
    <property type="protein sequence ID" value="MFD2238899.1"/>
    <property type="molecule type" value="Genomic_DNA"/>
</dbReference>
<evidence type="ECO:0000256" key="7">
    <source>
        <dbReference type="ARBA" id="ARBA00022692"/>
    </source>
</evidence>
<feature type="compositionally biased region" description="Low complexity" evidence="13">
    <location>
        <begin position="27"/>
        <end position="50"/>
    </location>
</feature>
<keyword evidence="18" id="KW-1185">Reference proteome</keyword>
<feature type="transmembrane region" description="Helical" evidence="14">
    <location>
        <begin position="300"/>
        <end position="325"/>
    </location>
</feature>
<evidence type="ECO:0000256" key="12">
    <source>
        <dbReference type="RuleBase" id="RU004057"/>
    </source>
</evidence>
<evidence type="ECO:0000256" key="3">
    <source>
        <dbReference type="ARBA" id="ARBA00022093"/>
    </source>
</evidence>
<comment type="similarity">
    <text evidence="12">Belongs to the exbB/tolQ family.</text>
</comment>
<evidence type="ECO:0000256" key="4">
    <source>
        <dbReference type="ARBA" id="ARBA00022448"/>
    </source>
</evidence>
<feature type="domain" description="MotA/TolQ/ExbB proton channel" evidence="16">
    <location>
        <begin position="230"/>
        <end position="330"/>
    </location>
</feature>
<dbReference type="NCBIfam" id="TIGR02797">
    <property type="entry name" value="exbB"/>
    <property type="match status" value="1"/>
</dbReference>
<feature type="compositionally biased region" description="Pro residues" evidence="13">
    <location>
        <begin position="51"/>
        <end position="71"/>
    </location>
</feature>
<keyword evidence="4 12" id="KW-0813">Transport</keyword>
<dbReference type="Proteomes" id="UP001597371">
    <property type="component" value="Unassembled WGS sequence"/>
</dbReference>
<evidence type="ECO:0000256" key="6">
    <source>
        <dbReference type="ARBA" id="ARBA00022519"/>
    </source>
</evidence>
<feature type="region of interest" description="Disordered" evidence="13">
    <location>
        <begin position="27"/>
        <end position="131"/>
    </location>
</feature>
<evidence type="ECO:0000256" key="1">
    <source>
        <dbReference type="ARBA" id="ARBA00004429"/>
    </source>
</evidence>
<evidence type="ECO:0000256" key="10">
    <source>
        <dbReference type="ARBA" id="ARBA00023136"/>
    </source>
</evidence>
<comment type="subcellular location">
    <subcellularLocation>
        <location evidence="1">Cell inner membrane</location>
        <topology evidence="1">Multi-pass membrane protein</topology>
    </subcellularLocation>
    <subcellularLocation>
        <location evidence="12">Membrane</location>
        <topology evidence="12">Multi-pass membrane protein</topology>
    </subcellularLocation>
</comment>
<evidence type="ECO:0000256" key="2">
    <source>
        <dbReference type="ARBA" id="ARBA00011471"/>
    </source>
</evidence>
<dbReference type="PANTHER" id="PTHR30625:SF16">
    <property type="entry name" value="BIOPOLYMER TRANSPORT PROTEIN EXBB"/>
    <property type="match status" value="1"/>
</dbReference>
<feature type="transmembrane region" description="Helical" evidence="14">
    <location>
        <begin position="149"/>
        <end position="171"/>
    </location>
</feature>
<keyword evidence="6" id="KW-0997">Cell inner membrane</keyword>
<dbReference type="InterPro" id="IPR050790">
    <property type="entry name" value="ExbB/TolQ_transport"/>
</dbReference>
<comment type="caution">
    <text evidence="17">The sequence shown here is derived from an EMBL/GenBank/DDBJ whole genome shotgun (WGS) entry which is preliminary data.</text>
</comment>
<protein>
    <recommendedName>
        <fullName evidence="3">Biopolymer transport protein ExbB</fullName>
    </recommendedName>
</protein>
<evidence type="ECO:0000256" key="11">
    <source>
        <dbReference type="ARBA" id="ARBA00024816"/>
    </source>
</evidence>
<proteinExistence type="inferred from homology"/>
<keyword evidence="9 14" id="KW-1133">Transmembrane helix</keyword>
<feature type="compositionally biased region" description="Low complexity" evidence="13">
    <location>
        <begin position="72"/>
        <end position="83"/>
    </location>
</feature>
<evidence type="ECO:0000256" key="5">
    <source>
        <dbReference type="ARBA" id="ARBA00022475"/>
    </source>
</evidence>
<keyword evidence="7 14" id="KW-0812">Transmembrane</keyword>
<feature type="transmembrane region" description="Helical" evidence="14">
    <location>
        <begin position="258"/>
        <end position="280"/>
    </location>
</feature>
<feature type="compositionally biased region" description="Pro residues" evidence="13">
    <location>
        <begin position="84"/>
        <end position="95"/>
    </location>
</feature>
<evidence type="ECO:0000256" key="9">
    <source>
        <dbReference type="ARBA" id="ARBA00022989"/>
    </source>
</evidence>
<feature type="chain" id="PRO_5046480040" description="Biopolymer transport protein ExbB" evidence="15">
    <location>
        <begin position="27"/>
        <end position="366"/>
    </location>
</feature>
<evidence type="ECO:0000313" key="18">
    <source>
        <dbReference type="Proteomes" id="UP001597371"/>
    </source>
</evidence>
<accession>A0ABW5CNI8</accession>
<dbReference type="InterPro" id="IPR014164">
    <property type="entry name" value="TonB_ExbB_1"/>
</dbReference>
<keyword evidence="5" id="KW-1003">Cell membrane</keyword>
<dbReference type="PANTHER" id="PTHR30625">
    <property type="entry name" value="PROTEIN TOLQ"/>
    <property type="match status" value="1"/>
</dbReference>
<evidence type="ECO:0000256" key="8">
    <source>
        <dbReference type="ARBA" id="ARBA00022927"/>
    </source>
</evidence>
<name>A0ABW5CNI8_9HYPH</name>
<keyword evidence="8 12" id="KW-0653">Protein transport</keyword>
<dbReference type="InterPro" id="IPR002898">
    <property type="entry name" value="MotA_ExbB_proton_chnl"/>
</dbReference>
<dbReference type="RefSeq" id="WP_209737345.1">
    <property type="nucleotide sequence ID" value="NZ_CP072611.1"/>
</dbReference>